<protein>
    <recommendedName>
        <fullName evidence="5">Tetratricopeptide repeat protein</fullName>
    </recommendedName>
</protein>
<gene>
    <name evidence="3" type="ORF">POL72_40260</name>
</gene>
<feature type="chain" id="PRO_5045721969" description="Tetratricopeptide repeat protein" evidence="2">
    <location>
        <begin position="26"/>
        <end position="225"/>
    </location>
</feature>
<dbReference type="InterPro" id="IPR011990">
    <property type="entry name" value="TPR-like_helical_dom_sf"/>
</dbReference>
<dbReference type="RefSeq" id="WP_272102159.1">
    <property type="nucleotide sequence ID" value="NZ_JAQNDK010000005.1"/>
</dbReference>
<dbReference type="SUPFAM" id="SSF48452">
    <property type="entry name" value="TPR-like"/>
    <property type="match status" value="1"/>
</dbReference>
<evidence type="ECO:0000256" key="1">
    <source>
        <dbReference type="SAM" id="MobiDB-lite"/>
    </source>
</evidence>
<keyword evidence="2" id="KW-0732">Signal</keyword>
<comment type="caution">
    <text evidence="3">The sequence shown here is derived from an EMBL/GenBank/DDBJ whole genome shotgun (WGS) entry which is preliminary data.</text>
</comment>
<evidence type="ECO:0008006" key="5">
    <source>
        <dbReference type="Google" id="ProtNLM"/>
    </source>
</evidence>
<evidence type="ECO:0000313" key="3">
    <source>
        <dbReference type="EMBL" id="MDC0684028.1"/>
    </source>
</evidence>
<reference evidence="3 4" key="1">
    <citation type="submission" date="2023-01" db="EMBL/GenBank/DDBJ databases">
        <title>Minimal conservation of predation-associated metabolite biosynthetic gene clusters underscores biosynthetic potential of Myxococcota including descriptions for ten novel species: Archangium lansinium sp. nov., Myxococcus landrumus sp. nov., Nannocystis bai.</title>
        <authorList>
            <person name="Ahearne A."/>
            <person name="Stevens C."/>
            <person name="Dowd S."/>
        </authorList>
    </citation>
    <scope>NUCLEOTIDE SEQUENCE [LARGE SCALE GENOMIC DNA]</scope>
    <source>
        <strain evidence="3 4">WIWO2</strain>
    </source>
</reference>
<accession>A0ABT5CC71</accession>
<feature type="region of interest" description="Disordered" evidence="1">
    <location>
        <begin position="206"/>
        <end position="225"/>
    </location>
</feature>
<name>A0ABT5CC71_9BACT</name>
<dbReference type="Gene3D" id="1.25.40.10">
    <property type="entry name" value="Tetratricopeptide repeat domain"/>
    <property type="match status" value="1"/>
</dbReference>
<feature type="compositionally biased region" description="Low complexity" evidence="1">
    <location>
        <begin position="25"/>
        <end position="51"/>
    </location>
</feature>
<dbReference type="Proteomes" id="UP001217485">
    <property type="component" value="Unassembled WGS sequence"/>
</dbReference>
<keyword evidence="4" id="KW-1185">Reference proteome</keyword>
<evidence type="ECO:0000256" key="2">
    <source>
        <dbReference type="SAM" id="SignalP"/>
    </source>
</evidence>
<organism evidence="3 4">
    <name type="scientific">Sorangium atrum</name>
    <dbReference type="NCBI Taxonomy" id="2995308"/>
    <lineage>
        <taxon>Bacteria</taxon>
        <taxon>Pseudomonadati</taxon>
        <taxon>Myxococcota</taxon>
        <taxon>Polyangia</taxon>
        <taxon>Polyangiales</taxon>
        <taxon>Polyangiaceae</taxon>
        <taxon>Sorangium</taxon>
    </lineage>
</organism>
<evidence type="ECO:0000313" key="4">
    <source>
        <dbReference type="Proteomes" id="UP001217485"/>
    </source>
</evidence>
<feature type="signal peptide" evidence="2">
    <location>
        <begin position="1"/>
        <end position="25"/>
    </location>
</feature>
<dbReference type="EMBL" id="JAQNDK010000005">
    <property type="protein sequence ID" value="MDC0684028.1"/>
    <property type="molecule type" value="Genomic_DNA"/>
</dbReference>
<proteinExistence type="predicted"/>
<feature type="region of interest" description="Disordered" evidence="1">
    <location>
        <begin position="25"/>
        <end position="64"/>
    </location>
</feature>
<sequence length="225" mass="24342">MQDRSLAVVASLALAVVFSAAPVAAQPPAGKEKPQAAAPEPAAAAPDASPSQRKDPNGHTGISPYTEQVLKGQASFVARDIPGAIAGFQEAIKQDSSKMLGFYLLGEAMLESGNTAEAETAWTTALGKKGPDELHAKVLFCLADLRERLKNWQAAKEAWGAYSTYLTSNPKATGYPATAAERQKQLDRRMKDEKDYAAVKERIVQREAERQKEAEENAKKDKMNR</sequence>